<protein>
    <submittedName>
        <fullName evidence="8">Far upstream element-binding protein 1</fullName>
    </submittedName>
</protein>
<organism evidence="7 8">
    <name type="scientific">Diaphorina citri</name>
    <name type="common">Asian citrus psyllid</name>
    <dbReference type="NCBI Taxonomy" id="121845"/>
    <lineage>
        <taxon>Eukaryota</taxon>
        <taxon>Metazoa</taxon>
        <taxon>Ecdysozoa</taxon>
        <taxon>Arthropoda</taxon>
        <taxon>Hexapoda</taxon>
        <taxon>Insecta</taxon>
        <taxon>Pterygota</taxon>
        <taxon>Neoptera</taxon>
        <taxon>Paraneoptera</taxon>
        <taxon>Hemiptera</taxon>
        <taxon>Sternorrhyncha</taxon>
        <taxon>Psylloidea</taxon>
        <taxon>Psyllidae</taxon>
        <taxon>Diaphorininae</taxon>
        <taxon>Diaphorina</taxon>
    </lineage>
</organism>
<dbReference type="InterPro" id="IPR036612">
    <property type="entry name" value="KH_dom_type_1_sf"/>
</dbReference>
<dbReference type="AlphaFoldDB" id="A0A3Q0IQB5"/>
<dbReference type="CTD" id="36889"/>
<dbReference type="RefSeq" id="XP_026678437.1">
    <property type="nucleotide sequence ID" value="XM_026822636.1"/>
</dbReference>
<keyword evidence="2" id="KW-0677">Repeat</keyword>
<feature type="region of interest" description="Disordered" evidence="5">
    <location>
        <begin position="563"/>
        <end position="612"/>
    </location>
</feature>
<dbReference type="PROSITE" id="PS50084">
    <property type="entry name" value="KH_TYPE_1"/>
    <property type="match status" value="4"/>
</dbReference>
<dbReference type="InterPro" id="IPR004088">
    <property type="entry name" value="KH_dom_type_1"/>
</dbReference>
<evidence type="ECO:0000313" key="7">
    <source>
        <dbReference type="Proteomes" id="UP000079169"/>
    </source>
</evidence>
<feature type="domain" description="K Homology" evidence="6">
    <location>
        <begin position="124"/>
        <end position="195"/>
    </location>
</feature>
<sequence>MLVAVAASTGIPGGLGSPGLNGPVSTEDIKVPDKMVGLIIGRGGEQITRLQAESGCKIQMAPDSNGMPDRMCTLTGNAQSIARAKDLIGSIINQRSRDKGPPGGMDDMGGMGGMGGGGGGGGGGMAHLEIMIPGPKVGLIIGKGGEMIKQLQEKSGAKMVIVQDNPGQESEKPLRISGEPQKVEHAKNLVYELIAEKESQNFNNRGGGNRDRRNNDNFGNMREFNENGDGRGGMGGNMGGDPGQMEVCVPKAAVGVVIGKGGDMIKKLQNETGARVQFVQMREDDPSDRRCMLSGSPDQVQEARARIEELIDSVMKRDSESGRGRGRGFDNRGGGGRDFGGRDRDGRRNEFGGGRGGMDILEETVSIPAGKCGVIIGKGGETIRQINQQTGAHCEIDRRVPQNGIEKTFIIRGTIDQVEDAKRVMSEKLGMDICSRGPPGGGNDNGPPGGLSGYPPLMGSMGGNAGPNGPGGPFNGPGPGGPGGPWGPGPGGPGPQGGGMYGGPGPQSQPQQPWQQPSMPDPTPAPAPVQVNPQTGQPDYSAQWAEYYRSLGMHKEAEVIEQTAQLQKEQQGGIQRPGGPAAPAAAAQPTPAQSSGPQPAQGGAAAQNGGQPDFSAQWAEYYRSIGKHKEAEAIEAQMKAKQQAAAQQQHVPQMSQQLQPGMGSGPGGAGGYNAPGGYGGYPGGPGGPQPGGFYNGPGGGPQPGGGFPGGYPSAYGYGGSHDN</sequence>
<dbReference type="CDD" id="cd22396">
    <property type="entry name" value="KH-I_FUBP_rpt1"/>
    <property type="match status" value="1"/>
</dbReference>
<dbReference type="InterPro" id="IPR004087">
    <property type="entry name" value="KH_dom"/>
</dbReference>
<evidence type="ECO:0000256" key="4">
    <source>
        <dbReference type="PROSITE-ProRule" id="PRU00117"/>
    </source>
</evidence>
<dbReference type="STRING" id="121845.A0A3Q0IQB5"/>
<dbReference type="SUPFAM" id="SSF54791">
    <property type="entry name" value="Eukaryotic type KH-domain (KH-domain type I)"/>
    <property type="match status" value="4"/>
</dbReference>
<dbReference type="Proteomes" id="UP000079169">
    <property type="component" value="Unplaced"/>
</dbReference>
<feature type="domain" description="K Homology" evidence="6">
    <location>
        <begin position="241"/>
        <end position="312"/>
    </location>
</feature>
<keyword evidence="3" id="KW-0539">Nucleus</keyword>
<feature type="region of interest" description="Disordered" evidence="5">
    <location>
        <begin position="200"/>
        <end position="237"/>
    </location>
</feature>
<reference evidence="8" key="1">
    <citation type="submission" date="2025-08" db="UniProtKB">
        <authorList>
            <consortium name="RefSeq"/>
        </authorList>
    </citation>
    <scope>IDENTIFICATION</scope>
</reference>
<evidence type="ECO:0000259" key="6">
    <source>
        <dbReference type="SMART" id="SM00322"/>
    </source>
</evidence>
<feature type="compositionally biased region" description="Polar residues" evidence="5">
    <location>
        <begin position="650"/>
        <end position="659"/>
    </location>
</feature>
<evidence type="ECO:0000256" key="2">
    <source>
        <dbReference type="ARBA" id="ARBA00022737"/>
    </source>
</evidence>
<accession>A0A3Q0IQB5</accession>
<comment type="subcellular location">
    <subcellularLocation>
        <location evidence="1">Nucleus</location>
    </subcellularLocation>
</comment>
<dbReference type="InterPro" id="IPR015096">
    <property type="entry name" value="FUBP_C"/>
</dbReference>
<feature type="compositionally biased region" description="Gly residues" evidence="5">
    <location>
        <begin position="438"/>
        <end position="452"/>
    </location>
</feature>
<dbReference type="Gene3D" id="3.30.1370.10">
    <property type="entry name" value="K Homology domain, type 1"/>
    <property type="match status" value="4"/>
</dbReference>
<feature type="compositionally biased region" description="Low complexity" evidence="5">
    <location>
        <begin position="634"/>
        <end position="649"/>
    </location>
</feature>
<proteinExistence type="predicted"/>
<feature type="domain" description="K Homology" evidence="6">
    <location>
        <begin position="359"/>
        <end position="430"/>
    </location>
</feature>
<keyword evidence="7" id="KW-1185">Reference proteome</keyword>
<dbReference type="SMART" id="SM00322">
    <property type="entry name" value="KH"/>
    <property type="match status" value="4"/>
</dbReference>
<feature type="compositionally biased region" description="Low complexity" evidence="5">
    <location>
        <begin position="570"/>
        <end position="612"/>
    </location>
</feature>
<dbReference type="GeneID" id="103507883"/>
<evidence type="ECO:0000256" key="3">
    <source>
        <dbReference type="ARBA" id="ARBA00023242"/>
    </source>
</evidence>
<dbReference type="CDD" id="cd22398">
    <property type="entry name" value="KH-I_FUBP_rpt3"/>
    <property type="match status" value="1"/>
</dbReference>
<evidence type="ECO:0000256" key="5">
    <source>
        <dbReference type="SAM" id="MobiDB-lite"/>
    </source>
</evidence>
<feature type="compositionally biased region" description="Gly residues" evidence="5">
    <location>
        <begin position="662"/>
        <end position="709"/>
    </location>
</feature>
<feature type="domain" description="K Homology" evidence="6">
    <location>
        <begin position="23"/>
        <end position="93"/>
    </location>
</feature>
<feature type="compositionally biased region" description="Basic and acidic residues" evidence="5">
    <location>
        <begin position="339"/>
        <end position="350"/>
    </location>
</feature>
<feature type="region of interest" description="Disordered" evidence="5">
    <location>
        <begin position="634"/>
        <end position="723"/>
    </location>
</feature>
<feature type="compositionally biased region" description="Pro residues" evidence="5">
    <location>
        <begin position="479"/>
        <end position="493"/>
    </location>
</feature>
<dbReference type="CDD" id="cd22397">
    <property type="entry name" value="KH-I_FUBP_rpt2"/>
    <property type="match status" value="1"/>
</dbReference>
<name>A0A3Q0IQB5_DIACI</name>
<feature type="region of interest" description="Disordered" evidence="5">
    <location>
        <begin position="316"/>
        <end position="355"/>
    </location>
</feature>
<evidence type="ECO:0000256" key="1">
    <source>
        <dbReference type="ARBA" id="ARBA00004123"/>
    </source>
</evidence>
<feature type="region of interest" description="Disordered" evidence="5">
    <location>
        <begin position="431"/>
        <end position="538"/>
    </location>
</feature>
<dbReference type="GO" id="GO:0006355">
    <property type="term" value="P:regulation of DNA-templated transcription"/>
    <property type="evidence" value="ECO:0007669"/>
    <property type="project" value="InterPro"/>
</dbReference>
<dbReference type="GO" id="GO:0005634">
    <property type="term" value="C:nucleus"/>
    <property type="evidence" value="ECO:0007669"/>
    <property type="project" value="UniProtKB-SubCell"/>
</dbReference>
<feature type="compositionally biased region" description="Low complexity" evidence="5">
    <location>
        <begin position="506"/>
        <end position="518"/>
    </location>
</feature>
<gene>
    <name evidence="8" type="primary">LOC103507883</name>
</gene>
<feature type="compositionally biased region" description="Gly residues" evidence="5">
    <location>
        <begin position="494"/>
        <end position="505"/>
    </location>
</feature>
<dbReference type="GO" id="GO:0003723">
    <property type="term" value="F:RNA binding"/>
    <property type="evidence" value="ECO:0007669"/>
    <property type="project" value="UniProtKB-UniRule"/>
</dbReference>
<dbReference type="PaxDb" id="121845-A0A3Q0IQB5"/>
<keyword evidence="4" id="KW-0694">RNA-binding</keyword>
<dbReference type="KEGG" id="dci:103507883"/>
<dbReference type="Pfam" id="PF00013">
    <property type="entry name" value="KH_1"/>
    <property type="match status" value="4"/>
</dbReference>
<dbReference type="PANTHER" id="PTHR10288">
    <property type="entry name" value="KH DOMAIN CONTAINING RNA BINDING PROTEIN"/>
    <property type="match status" value="1"/>
</dbReference>
<dbReference type="Pfam" id="PF09005">
    <property type="entry name" value="FUBP_C"/>
    <property type="match status" value="2"/>
</dbReference>
<feature type="compositionally biased region" description="Basic and acidic residues" evidence="5">
    <location>
        <begin position="316"/>
        <end position="330"/>
    </location>
</feature>
<evidence type="ECO:0000313" key="8">
    <source>
        <dbReference type="RefSeq" id="XP_026678437.1"/>
    </source>
</evidence>
<feature type="compositionally biased region" description="Gly residues" evidence="5">
    <location>
        <begin position="460"/>
        <end position="478"/>
    </location>
</feature>